<dbReference type="AlphaFoldDB" id="A0A1I5WSZ1"/>
<dbReference type="STRING" id="1079859.SAMN04515674_112162"/>
<dbReference type="Proteomes" id="UP000199306">
    <property type="component" value="Unassembled WGS sequence"/>
</dbReference>
<accession>A0A1I5WSZ1</accession>
<keyword evidence="2" id="KW-1185">Reference proteome</keyword>
<dbReference type="RefSeq" id="WP_177219448.1">
    <property type="nucleotide sequence ID" value="NZ_JBHUFO010000002.1"/>
</dbReference>
<organism evidence="1 2">
    <name type="scientific">Pseudarcicella hirudinis</name>
    <dbReference type="NCBI Taxonomy" id="1079859"/>
    <lineage>
        <taxon>Bacteria</taxon>
        <taxon>Pseudomonadati</taxon>
        <taxon>Bacteroidota</taxon>
        <taxon>Cytophagia</taxon>
        <taxon>Cytophagales</taxon>
        <taxon>Flectobacillaceae</taxon>
        <taxon>Pseudarcicella</taxon>
    </lineage>
</organism>
<protein>
    <submittedName>
        <fullName evidence="1">Uncharacterized protein</fullName>
    </submittedName>
</protein>
<name>A0A1I5WSZ1_9BACT</name>
<proteinExistence type="predicted"/>
<evidence type="ECO:0000313" key="1">
    <source>
        <dbReference type="EMBL" id="SFQ22830.1"/>
    </source>
</evidence>
<gene>
    <name evidence="1" type="ORF">SAMN04515674_112162</name>
</gene>
<dbReference type="EMBL" id="FOXH01000012">
    <property type="protein sequence ID" value="SFQ22830.1"/>
    <property type="molecule type" value="Genomic_DNA"/>
</dbReference>
<evidence type="ECO:0000313" key="2">
    <source>
        <dbReference type="Proteomes" id="UP000199306"/>
    </source>
</evidence>
<reference evidence="1 2" key="1">
    <citation type="submission" date="2016-10" db="EMBL/GenBank/DDBJ databases">
        <authorList>
            <person name="de Groot N.N."/>
        </authorList>
    </citation>
    <scope>NUCLEOTIDE SEQUENCE [LARGE SCALE GENOMIC DNA]</scope>
    <source>
        <strain evidence="2">E92,LMG 26720,CCM 7988</strain>
    </source>
</reference>
<sequence length="45" mass="5228">MLTKLAGDIKINYLMVQIDYSFLKKSNNIIQNQQVIGRYLDLTIP</sequence>